<dbReference type="RefSeq" id="WP_348789800.1">
    <property type="nucleotide sequence ID" value="NZ_CP157390.1"/>
</dbReference>
<dbReference type="InterPro" id="IPR008928">
    <property type="entry name" value="6-hairpin_glycosidase_sf"/>
</dbReference>
<protein>
    <submittedName>
        <fullName evidence="4">Alpha-L-rhamnosidase C-terminal domain-containing protein</fullName>
    </submittedName>
</protein>
<dbReference type="Pfam" id="PF17389">
    <property type="entry name" value="Bac_rhamnosid6H"/>
    <property type="match status" value="1"/>
</dbReference>
<feature type="compositionally biased region" description="Basic and acidic residues" evidence="1">
    <location>
        <begin position="76"/>
        <end position="86"/>
    </location>
</feature>
<dbReference type="InterPro" id="IPR035398">
    <property type="entry name" value="Bac_rhamnosid_C"/>
</dbReference>
<dbReference type="AlphaFoldDB" id="A0AAU7GG78"/>
<evidence type="ECO:0000259" key="2">
    <source>
        <dbReference type="Pfam" id="PF17389"/>
    </source>
</evidence>
<organism evidence="4">
    <name type="scientific">Leifsonia sp. NPDC080035</name>
    <dbReference type="NCBI Taxonomy" id="3143936"/>
    <lineage>
        <taxon>Bacteria</taxon>
        <taxon>Bacillati</taxon>
        <taxon>Actinomycetota</taxon>
        <taxon>Actinomycetes</taxon>
        <taxon>Micrococcales</taxon>
        <taxon>Microbacteriaceae</taxon>
        <taxon>Leifsonia</taxon>
    </lineage>
</organism>
<accession>A0AAU7GG78</accession>
<dbReference type="InterPro" id="IPR035396">
    <property type="entry name" value="Bac_rhamnosid6H"/>
</dbReference>
<proteinExistence type="predicted"/>
<dbReference type="Gene3D" id="1.50.10.10">
    <property type="match status" value="1"/>
</dbReference>
<dbReference type="GO" id="GO:0005975">
    <property type="term" value="P:carbohydrate metabolic process"/>
    <property type="evidence" value="ECO:0007669"/>
    <property type="project" value="InterPro"/>
</dbReference>
<dbReference type="SUPFAM" id="SSF48208">
    <property type="entry name" value="Six-hairpin glycosidases"/>
    <property type="match status" value="1"/>
</dbReference>
<feature type="domain" description="Alpha-L-rhamnosidase C-terminal" evidence="3">
    <location>
        <begin position="534"/>
        <end position="586"/>
    </location>
</feature>
<dbReference type="PANTHER" id="PTHR34987">
    <property type="entry name" value="C, PUTATIVE (AFU_ORTHOLOGUE AFUA_3G02880)-RELATED"/>
    <property type="match status" value="1"/>
</dbReference>
<evidence type="ECO:0000313" key="4">
    <source>
        <dbReference type="EMBL" id="XBM49890.1"/>
    </source>
</evidence>
<sequence>MTWHYPPHQYELGLLHTLVRKGRAANRHVDYAPNYADTMRSAEFSVDGADPFTIEAPAGEPPAVWTDGAADVRVREPGGEWTEPREVPGTASTPPHREPEPIVTLEPTPRDGLWELASPVLGRPVFRSASTPVVSSGESREEAFALTEEQETRHDVRRLPDGRWTTVHALGFRFLRIDADDVTELVVEAYEHPVSRTGSFACSDATLTRIWQVSASTLHTCMHGLMLDGIKRDRMPWIGDQALNTLANAYAFGDAGIVQDSLVALGRPRSGYVNGIADYSLWWLIATGFLARSFDARDHLAAEADNIHAFATDLAAHAGEDGLLRPAGTDDDFQLVFIDWGVDVDPTRDPTALQLLWHWALTSTADVLASAGHPGAERWRELAATVRATLQRVGRTADGGWRAYADGSAEASLYPAFLAVLAGLSGPGDASVAALLAGAERAGTPFMTGFFLRALIELGDTEGAVRRIRALWGGMLDAGATSFWEDFAEASDSDGTDSDRADSDIAMYGRPFGKSLCHAWSSGPAALLPDAILGLRPLADGWSRFAVDPHLGGLEWAEARVPTPGGDIAVTVRGGDVTVDVPPGSTLVGPEGEHPGPAVVRWPTALG</sequence>
<reference evidence="4" key="1">
    <citation type="submission" date="2024-05" db="EMBL/GenBank/DDBJ databases">
        <title>The Natural Products Discovery Center: Release of the First 8490 Sequenced Strains for Exploring Actinobacteria Biosynthetic Diversity.</title>
        <authorList>
            <person name="Kalkreuter E."/>
            <person name="Kautsar S.A."/>
            <person name="Yang D."/>
            <person name="Bader C.D."/>
            <person name="Teijaro C.N."/>
            <person name="Fluegel L."/>
            <person name="Davis C.M."/>
            <person name="Simpson J.R."/>
            <person name="Lauterbach L."/>
            <person name="Steele A.D."/>
            <person name="Gui C."/>
            <person name="Meng S."/>
            <person name="Li G."/>
            <person name="Viehrig K."/>
            <person name="Ye F."/>
            <person name="Su P."/>
            <person name="Kiefer A.F."/>
            <person name="Nichols A."/>
            <person name="Cepeda A.J."/>
            <person name="Yan W."/>
            <person name="Fan B."/>
            <person name="Jiang Y."/>
            <person name="Adhikari A."/>
            <person name="Zheng C.-J."/>
            <person name="Schuster L."/>
            <person name="Cowan T.M."/>
            <person name="Smanski M.J."/>
            <person name="Chevrette M.G."/>
            <person name="de Carvalho L.P.S."/>
            <person name="Shen B."/>
        </authorList>
    </citation>
    <scope>NUCLEOTIDE SEQUENCE</scope>
    <source>
        <strain evidence="4">NPDC080035</strain>
    </source>
</reference>
<dbReference type="EMBL" id="CP157390">
    <property type="protein sequence ID" value="XBM49890.1"/>
    <property type="molecule type" value="Genomic_DNA"/>
</dbReference>
<feature type="region of interest" description="Disordered" evidence="1">
    <location>
        <begin position="76"/>
        <end position="107"/>
    </location>
</feature>
<dbReference type="Gene3D" id="2.60.420.10">
    <property type="entry name" value="Maltose phosphorylase, domain 3"/>
    <property type="match status" value="1"/>
</dbReference>
<evidence type="ECO:0000256" key="1">
    <source>
        <dbReference type="SAM" id="MobiDB-lite"/>
    </source>
</evidence>
<dbReference type="InterPro" id="IPR012341">
    <property type="entry name" value="6hp_glycosidase-like_sf"/>
</dbReference>
<gene>
    <name evidence="4" type="ORF">AAME72_08470</name>
</gene>
<evidence type="ECO:0000259" key="3">
    <source>
        <dbReference type="Pfam" id="PF17390"/>
    </source>
</evidence>
<feature type="domain" description="Alpha-L-rhamnosidase six-hairpin glycosidase" evidence="2">
    <location>
        <begin position="196"/>
        <end position="528"/>
    </location>
</feature>
<dbReference type="PANTHER" id="PTHR34987:SF6">
    <property type="entry name" value="ALPHA-L-RHAMNOSIDASE SIX-HAIRPIN GLYCOSIDASE DOMAIN-CONTAINING PROTEIN"/>
    <property type="match status" value="1"/>
</dbReference>
<dbReference type="Pfam" id="PF17390">
    <property type="entry name" value="Bac_rhamnosid_C"/>
    <property type="match status" value="1"/>
</dbReference>
<name>A0AAU7GG78_9MICO</name>